<gene>
    <name evidence="2" type="ORF">L1967_07765</name>
</gene>
<accession>A0A9X2CN49</accession>
<name>A0A9X2CN49_9FLAO</name>
<proteinExistence type="predicted"/>
<sequence>MEQFLQEIFKKAKEESGEESLRKWAEHISDYLMEENRFQLSGKTLERYYNGETTPNGEKKNQLATYIGYASYRDYLITQHKEDQTEEVENMISLKVKSKKKVLTTLLVIFPVLFGIGYLGFSTGREECMVWKEDHFEIAACSGELLEEEWNEYRLENFKKIEVNPETEFFDNGGRPKIWYDKENNIFTYFTAPGINPETEQTVKQITPYIIQTHIMNKK</sequence>
<keyword evidence="1" id="KW-0472">Membrane</keyword>
<dbReference type="RefSeq" id="WP_249601159.1">
    <property type="nucleotide sequence ID" value="NZ_JAKHSK010000009.1"/>
</dbReference>
<keyword evidence="3" id="KW-1185">Reference proteome</keyword>
<protein>
    <submittedName>
        <fullName evidence="2">Uncharacterized protein</fullName>
    </submittedName>
</protein>
<keyword evidence="1" id="KW-0812">Transmembrane</keyword>
<evidence type="ECO:0000313" key="3">
    <source>
        <dbReference type="Proteomes" id="UP001139521"/>
    </source>
</evidence>
<evidence type="ECO:0000313" key="2">
    <source>
        <dbReference type="EMBL" id="MCL6218189.1"/>
    </source>
</evidence>
<evidence type="ECO:0000256" key="1">
    <source>
        <dbReference type="SAM" id="Phobius"/>
    </source>
</evidence>
<dbReference type="AlphaFoldDB" id="A0A9X2CN49"/>
<comment type="caution">
    <text evidence="2">The sequence shown here is derived from an EMBL/GenBank/DDBJ whole genome shotgun (WGS) entry which is preliminary data.</text>
</comment>
<dbReference type="EMBL" id="JAKHSK010000009">
    <property type="protein sequence ID" value="MCL6218189.1"/>
    <property type="molecule type" value="Genomic_DNA"/>
</dbReference>
<keyword evidence="1" id="KW-1133">Transmembrane helix</keyword>
<organism evidence="2 3">
    <name type="scientific">Zunongwangia pacifica</name>
    <dbReference type="NCBI Taxonomy" id="2911062"/>
    <lineage>
        <taxon>Bacteria</taxon>
        <taxon>Pseudomonadati</taxon>
        <taxon>Bacteroidota</taxon>
        <taxon>Flavobacteriia</taxon>
        <taxon>Flavobacteriales</taxon>
        <taxon>Flavobacteriaceae</taxon>
        <taxon>Zunongwangia</taxon>
    </lineage>
</organism>
<reference evidence="2" key="1">
    <citation type="submission" date="2022-01" db="EMBL/GenBank/DDBJ databases">
        <title>Genome sequencing of Zunongwangia sp. M21534 genome.</title>
        <authorList>
            <person name="Chen Y."/>
            <person name="Dong C."/>
            <person name="Shao Z."/>
        </authorList>
    </citation>
    <scope>NUCLEOTIDE SEQUENCE</scope>
    <source>
        <strain evidence="2">MCCC M21534</strain>
    </source>
</reference>
<dbReference type="Proteomes" id="UP001139521">
    <property type="component" value="Unassembled WGS sequence"/>
</dbReference>
<feature type="transmembrane region" description="Helical" evidence="1">
    <location>
        <begin position="102"/>
        <end position="121"/>
    </location>
</feature>